<dbReference type="PANTHER" id="PTHR11567">
    <property type="entry name" value="ACID PHOSPHATASE-RELATED"/>
    <property type="match status" value="1"/>
</dbReference>
<evidence type="ECO:0000256" key="1">
    <source>
        <dbReference type="ARBA" id="ARBA00000032"/>
    </source>
</evidence>
<dbReference type="GO" id="GO:0003993">
    <property type="term" value="F:acid phosphatase activity"/>
    <property type="evidence" value="ECO:0007669"/>
    <property type="project" value="UniProtKB-EC"/>
</dbReference>
<feature type="chain" id="PRO_5041244217" description="Acid phosphatase" evidence="3">
    <location>
        <begin position="19"/>
        <end position="390"/>
    </location>
</feature>
<dbReference type="Pfam" id="PF00328">
    <property type="entry name" value="His_Phos_2"/>
    <property type="match status" value="1"/>
</dbReference>
<dbReference type="InterPro" id="IPR033379">
    <property type="entry name" value="Acid_Pase_AS"/>
</dbReference>
<dbReference type="Gene3D" id="3.40.50.1240">
    <property type="entry name" value="Phosphoglycerate mutase-like"/>
    <property type="match status" value="1"/>
</dbReference>
<evidence type="ECO:0000256" key="3">
    <source>
        <dbReference type="SAM" id="SignalP"/>
    </source>
</evidence>
<dbReference type="InterPro" id="IPR050645">
    <property type="entry name" value="Histidine_acid_phosphatase"/>
</dbReference>
<evidence type="ECO:0000256" key="2">
    <source>
        <dbReference type="ARBA" id="ARBA00005375"/>
    </source>
</evidence>
<proteinExistence type="inferred from homology"/>
<dbReference type="Proteomes" id="UP001175271">
    <property type="component" value="Unassembled WGS sequence"/>
</dbReference>
<comment type="catalytic activity">
    <reaction evidence="1">
        <text>a phosphate monoester + H2O = an alcohol + phosphate</text>
        <dbReference type="Rhea" id="RHEA:15017"/>
        <dbReference type="ChEBI" id="CHEBI:15377"/>
        <dbReference type="ChEBI" id="CHEBI:30879"/>
        <dbReference type="ChEBI" id="CHEBI:43474"/>
        <dbReference type="ChEBI" id="CHEBI:67140"/>
        <dbReference type="EC" id="3.1.3.2"/>
    </reaction>
</comment>
<dbReference type="EMBL" id="JAUCMV010000001">
    <property type="protein sequence ID" value="KAK0424484.1"/>
    <property type="molecule type" value="Genomic_DNA"/>
</dbReference>
<evidence type="ECO:0008006" key="6">
    <source>
        <dbReference type="Google" id="ProtNLM"/>
    </source>
</evidence>
<organism evidence="4 5">
    <name type="scientific">Steinernema hermaphroditum</name>
    <dbReference type="NCBI Taxonomy" id="289476"/>
    <lineage>
        <taxon>Eukaryota</taxon>
        <taxon>Metazoa</taxon>
        <taxon>Ecdysozoa</taxon>
        <taxon>Nematoda</taxon>
        <taxon>Chromadorea</taxon>
        <taxon>Rhabditida</taxon>
        <taxon>Tylenchina</taxon>
        <taxon>Panagrolaimomorpha</taxon>
        <taxon>Strongyloidoidea</taxon>
        <taxon>Steinernematidae</taxon>
        <taxon>Steinernema</taxon>
    </lineage>
</organism>
<comment type="similarity">
    <text evidence="2">Belongs to the histidine acid phosphatase family.</text>
</comment>
<keyword evidence="3" id="KW-0732">Signal</keyword>
<dbReference type="InterPro" id="IPR029033">
    <property type="entry name" value="His_PPase_superfam"/>
</dbReference>
<accession>A0AA39IJH3</accession>
<protein>
    <recommendedName>
        <fullName evidence="6">Acid phosphatase</fullName>
    </recommendedName>
</protein>
<reference evidence="4" key="1">
    <citation type="submission" date="2023-06" db="EMBL/GenBank/DDBJ databases">
        <title>Genomic analysis of the entomopathogenic nematode Steinernema hermaphroditum.</title>
        <authorList>
            <person name="Schwarz E.M."/>
            <person name="Heppert J.K."/>
            <person name="Baniya A."/>
            <person name="Schwartz H.T."/>
            <person name="Tan C.-H."/>
            <person name="Antoshechkin I."/>
            <person name="Sternberg P.W."/>
            <person name="Goodrich-Blair H."/>
            <person name="Dillman A.R."/>
        </authorList>
    </citation>
    <scope>NUCLEOTIDE SEQUENCE</scope>
    <source>
        <strain evidence="4">PS9179</strain>
        <tissue evidence="4">Whole animal</tissue>
    </source>
</reference>
<dbReference type="CDD" id="cd07061">
    <property type="entry name" value="HP_HAP_like"/>
    <property type="match status" value="1"/>
</dbReference>
<dbReference type="AlphaFoldDB" id="A0AA39IJH3"/>
<feature type="signal peptide" evidence="3">
    <location>
        <begin position="1"/>
        <end position="18"/>
    </location>
</feature>
<dbReference type="PROSITE" id="PS00616">
    <property type="entry name" value="HIS_ACID_PHOSPHAT_1"/>
    <property type="match status" value="1"/>
</dbReference>
<sequence>MHVASLLLLACLLASSASFPTGAKLLHIQALWRHGDRTPVATYPTDPHQEDSWPVPWGELTTKGMWQHYQQGLKLKEEYIEKAKFISGNYSINEIYIRSSDVTRNLMSAYSNMAGFYSNSKGTHPQEKQWPATWSPVPVHTVPKDIDFAIWALPYCPRMAQLQKDQFESPEFVGAMDRNKDLFQLIEENGKMKITDFWKLYTFANTLMIERYHNMTLPEWITEDVYGRSKAMANQGFDFLYGGPAFGKEEDVEMISLSGGELIKDMIANIEKKISGQNKLLYQVYSGHDSTVAGLLRTLGNKEAVLGDDHADYASVVVLELWEVAKDDFSVRVRYSKNAETPFVTITQTVHGCPKAELCPLEAFVENRQKYIVKDIQKACESKEEYDIPF</sequence>
<dbReference type="PANTHER" id="PTHR11567:SF210">
    <property type="entry name" value="ACID PHOSPHATASE 5-RELATED"/>
    <property type="match status" value="1"/>
</dbReference>
<dbReference type="SUPFAM" id="SSF53254">
    <property type="entry name" value="Phosphoglycerate mutase-like"/>
    <property type="match status" value="1"/>
</dbReference>
<keyword evidence="5" id="KW-1185">Reference proteome</keyword>
<comment type="caution">
    <text evidence="4">The sequence shown here is derived from an EMBL/GenBank/DDBJ whole genome shotgun (WGS) entry which is preliminary data.</text>
</comment>
<gene>
    <name evidence="4" type="ORF">QR680_008690</name>
</gene>
<dbReference type="InterPro" id="IPR000560">
    <property type="entry name" value="His_Pase_clade-2"/>
</dbReference>
<evidence type="ECO:0000313" key="4">
    <source>
        <dbReference type="EMBL" id="KAK0424484.1"/>
    </source>
</evidence>
<evidence type="ECO:0000313" key="5">
    <source>
        <dbReference type="Proteomes" id="UP001175271"/>
    </source>
</evidence>
<name>A0AA39IJH3_9BILA</name>